<dbReference type="Proteomes" id="UP000735302">
    <property type="component" value="Unassembled WGS sequence"/>
</dbReference>
<keyword evidence="2" id="KW-1185">Reference proteome</keyword>
<dbReference type="EMBL" id="BLXT01000407">
    <property type="protein sequence ID" value="GFN76711.1"/>
    <property type="molecule type" value="Genomic_DNA"/>
</dbReference>
<gene>
    <name evidence="1" type="ORF">PoB_000321700</name>
</gene>
<comment type="caution">
    <text evidence="1">The sequence shown here is derived from an EMBL/GenBank/DDBJ whole genome shotgun (WGS) entry which is preliminary data.</text>
</comment>
<proteinExistence type="predicted"/>
<evidence type="ECO:0000313" key="1">
    <source>
        <dbReference type="EMBL" id="GFN76711.1"/>
    </source>
</evidence>
<organism evidence="1 2">
    <name type="scientific">Plakobranchus ocellatus</name>
    <dbReference type="NCBI Taxonomy" id="259542"/>
    <lineage>
        <taxon>Eukaryota</taxon>
        <taxon>Metazoa</taxon>
        <taxon>Spiralia</taxon>
        <taxon>Lophotrochozoa</taxon>
        <taxon>Mollusca</taxon>
        <taxon>Gastropoda</taxon>
        <taxon>Heterobranchia</taxon>
        <taxon>Euthyneura</taxon>
        <taxon>Panpulmonata</taxon>
        <taxon>Sacoglossa</taxon>
        <taxon>Placobranchoidea</taxon>
        <taxon>Plakobranchidae</taxon>
        <taxon>Plakobranchus</taxon>
    </lineage>
</organism>
<name>A0AAV3Y1W3_9GAST</name>
<accession>A0AAV3Y1W3</accession>
<evidence type="ECO:0000313" key="2">
    <source>
        <dbReference type="Proteomes" id="UP000735302"/>
    </source>
</evidence>
<dbReference type="AlphaFoldDB" id="A0AAV3Y1W3"/>
<evidence type="ECO:0008006" key="3">
    <source>
        <dbReference type="Google" id="ProtNLM"/>
    </source>
</evidence>
<protein>
    <recommendedName>
        <fullName evidence="3">Transposase</fullName>
    </recommendedName>
</protein>
<sequence length="89" mass="10502">MVKKRSQSSVIIAKTKRFLGADVGNDHNLVIMSISFRLTKKSKDRSIKIRFNIENLNDPRYWMSSNNNRWKFCTVPRVESEVTENKERL</sequence>
<reference evidence="1 2" key="1">
    <citation type="journal article" date="2021" name="Elife">
        <title>Chloroplast acquisition without the gene transfer in kleptoplastic sea slugs, Plakobranchus ocellatus.</title>
        <authorList>
            <person name="Maeda T."/>
            <person name="Takahashi S."/>
            <person name="Yoshida T."/>
            <person name="Shimamura S."/>
            <person name="Takaki Y."/>
            <person name="Nagai Y."/>
            <person name="Toyoda A."/>
            <person name="Suzuki Y."/>
            <person name="Arimoto A."/>
            <person name="Ishii H."/>
            <person name="Satoh N."/>
            <person name="Nishiyama T."/>
            <person name="Hasebe M."/>
            <person name="Maruyama T."/>
            <person name="Minagawa J."/>
            <person name="Obokata J."/>
            <person name="Shigenobu S."/>
        </authorList>
    </citation>
    <scope>NUCLEOTIDE SEQUENCE [LARGE SCALE GENOMIC DNA]</scope>
</reference>